<accession>A0A4Y2WC57</accession>
<gene>
    <name evidence="1" type="ORF">AVEN_58694-2_1</name>
</gene>
<sequence>LKSVRLFVQDYGSADAHPPLPLDQPRRSIGSYGYLCDEDGGSALFAYHHHGSHRGLRHACARKPQRGSHLLPARLPVRHYLLFDRHLPATADK</sequence>
<feature type="non-terminal residue" evidence="1">
    <location>
        <position position="93"/>
    </location>
</feature>
<organism evidence="1 2">
    <name type="scientific">Araneus ventricosus</name>
    <name type="common">Orbweaver spider</name>
    <name type="synonym">Epeira ventricosa</name>
    <dbReference type="NCBI Taxonomy" id="182803"/>
    <lineage>
        <taxon>Eukaryota</taxon>
        <taxon>Metazoa</taxon>
        <taxon>Ecdysozoa</taxon>
        <taxon>Arthropoda</taxon>
        <taxon>Chelicerata</taxon>
        <taxon>Arachnida</taxon>
        <taxon>Araneae</taxon>
        <taxon>Araneomorphae</taxon>
        <taxon>Entelegynae</taxon>
        <taxon>Araneoidea</taxon>
        <taxon>Araneidae</taxon>
        <taxon>Araneus</taxon>
    </lineage>
</organism>
<evidence type="ECO:0000313" key="2">
    <source>
        <dbReference type="Proteomes" id="UP000499080"/>
    </source>
</evidence>
<dbReference type="Proteomes" id="UP000499080">
    <property type="component" value="Unassembled WGS sequence"/>
</dbReference>
<comment type="caution">
    <text evidence="1">The sequence shown here is derived from an EMBL/GenBank/DDBJ whole genome shotgun (WGS) entry which is preliminary data.</text>
</comment>
<feature type="non-terminal residue" evidence="1">
    <location>
        <position position="1"/>
    </location>
</feature>
<dbReference type="AlphaFoldDB" id="A0A4Y2WC57"/>
<protein>
    <submittedName>
        <fullName evidence="1">Uncharacterized protein</fullName>
    </submittedName>
</protein>
<evidence type="ECO:0000313" key="1">
    <source>
        <dbReference type="EMBL" id="GBO34511.1"/>
    </source>
</evidence>
<reference evidence="1 2" key="1">
    <citation type="journal article" date="2019" name="Sci. Rep.">
        <title>Orb-weaving spider Araneus ventricosus genome elucidates the spidroin gene catalogue.</title>
        <authorList>
            <person name="Kono N."/>
            <person name="Nakamura H."/>
            <person name="Ohtoshi R."/>
            <person name="Moran D.A.P."/>
            <person name="Shinohara A."/>
            <person name="Yoshida Y."/>
            <person name="Fujiwara M."/>
            <person name="Mori M."/>
            <person name="Tomita M."/>
            <person name="Arakawa K."/>
        </authorList>
    </citation>
    <scope>NUCLEOTIDE SEQUENCE [LARGE SCALE GENOMIC DNA]</scope>
</reference>
<keyword evidence="2" id="KW-1185">Reference proteome</keyword>
<dbReference type="EMBL" id="BGPR01058356">
    <property type="protein sequence ID" value="GBO34511.1"/>
    <property type="molecule type" value="Genomic_DNA"/>
</dbReference>
<proteinExistence type="predicted"/>
<name>A0A4Y2WC57_ARAVE</name>